<sequence>MRSGKGGVFVMILFCLPFLLEWWFLSSMHSGLAIAVVLLLLGLLFLCYCAIAMLLPEPPTPQRIGNFSFSSTDTLQRKYLS</sequence>
<keyword evidence="1" id="KW-0472">Membrane</keyword>
<evidence type="ECO:0000256" key="1">
    <source>
        <dbReference type="SAM" id="Phobius"/>
    </source>
</evidence>
<evidence type="ECO:0000313" key="3">
    <source>
        <dbReference type="Proteomes" id="UP000306416"/>
    </source>
</evidence>
<dbReference type="RefSeq" id="WP_135870206.1">
    <property type="nucleotide sequence ID" value="NZ_SRSC01000002.1"/>
</dbReference>
<feature type="transmembrane region" description="Helical" evidence="1">
    <location>
        <begin position="31"/>
        <end position="55"/>
    </location>
</feature>
<keyword evidence="1" id="KW-0812">Transmembrane</keyword>
<organism evidence="2 3">
    <name type="scientific">Geomonas terrae</name>
    <dbReference type="NCBI Taxonomy" id="2562681"/>
    <lineage>
        <taxon>Bacteria</taxon>
        <taxon>Pseudomonadati</taxon>
        <taxon>Thermodesulfobacteriota</taxon>
        <taxon>Desulfuromonadia</taxon>
        <taxon>Geobacterales</taxon>
        <taxon>Geobacteraceae</taxon>
        <taxon>Geomonas</taxon>
    </lineage>
</organism>
<keyword evidence="3" id="KW-1185">Reference proteome</keyword>
<keyword evidence="1" id="KW-1133">Transmembrane helix</keyword>
<gene>
    <name evidence="2" type="ORF">E4633_10590</name>
</gene>
<comment type="caution">
    <text evidence="2">The sequence shown here is derived from an EMBL/GenBank/DDBJ whole genome shotgun (WGS) entry which is preliminary data.</text>
</comment>
<feature type="transmembrane region" description="Helical" evidence="1">
    <location>
        <begin position="7"/>
        <end position="25"/>
    </location>
</feature>
<dbReference type="EMBL" id="SRSC01000002">
    <property type="protein sequence ID" value="TGU72733.1"/>
    <property type="molecule type" value="Genomic_DNA"/>
</dbReference>
<dbReference type="Proteomes" id="UP000306416">
    <property type="component" value="Unassembled WGS sequence"/>
</dbReference>
<proteinExistence type="predicted"/>
<evidence type="ECO:0000313" key="2">
    <source>
        <dbReference type="EMBL" id="TGU72733.1"/>
    </source>
</evidence>
<reference evidence="2 3" key="1">
    <citation type="submission" date="2019-04" db="EMBL/GenBank/DDBJ databases">
        <title>Geobacter oryzae sp. nov., ferric-reducing bacteria isolated from paddy soil.</title>
        <authorList>
            <person name="Xu Z."/>
            <person name="Masuda Y."/>
            <person name="Itoh H."/>
            <person name="Senoo K."/>
        </authorList>
    </citation>
    <scope>NUCLEOTIDE SEQUENCE [LARGE SCALE GENOMIC DNA]</scope>
    <source>
        <strain evidence="2 3">Red111</strain>
    </source>
</reference>
<protein>
    <submittedName>
        <fullName evidence="2">Uncharacterized protein</fullName>
    </submittedName>
</protein>
<accession>A0A4S1CH70</accession>
<name>A0A4S1CH70_9BACT</name>
<dbReference type="AlphaFoldDB" id="A0A4S1CH70"/>